<proteinExistence type="predicted"/>
<feature type="compositionally biased region" description="Polar residues" evidence="1">
    <location>
        <begin position="162"/>
        <end position="171"/>
    </location>
</feature>
<dbReference type="Gene3D" id="1.20.120.20">
    <property type="entry name" value="Apolipoprotein"/>
    <property type="match status" value="1"/>
</dbReference>
<feature type="compositionally biased region" description="Basic and acidic residues" evidence="1">
    <location>
        <begin position="83"/>
        <end position="105"/>
    </location>
</feature>
<name>A0A951UHN2_9NOST</name>
<dbReference type="EMBL" id="JAHHHN010000013">
    <property type="protein sequence ID" value="MBW4563494.1"/>
    <property type="molecule type" value="Genomic_DNA"/>
</dbReference>
<evidence type="ECO:0000313" key="3">
    <source>
        <dbReference type="EMBL" id="MBW4563494.1"/>
    </source>
</evidence>
<feature type="signal peptide" evidence="2">
    <location>
        <begin position="1"/>
        <end position="31"/>
    </location>
</feature>
<dbReference type="PROSITE" id="PS51257">
    <property type="entry name" value="PROKAR_LIPOPROTEIN"/>
    <property type="match status" value="1"/>
</dbReference>
<organism evidence="3 4">
    <name type="scientific">Mojavia pulchra JT2-VF2</name>
    <dbReference type="NCBI Taxonomy" id="287848"/>
    <lineage>
        <taxon>Bacteria</taxon>
        <taxon>Bacillati</taxon>
        <taxon>Cyanobacteriota</taxon>
        <taxon>Cyanophyceae</taxon>
        <taxon>Nostocales</taxon>
        <taxon>Nostocaceae</taxon>
    </lineage>
</organism>
<accession>A0A951UHN2</accession>
<protein>
    <submittedName>
        <fullName evidence="3">Uncharacterized protein</fullName>
    </submittedName>
</protein>
<feature type="region of interest" description="Disordered" evidence="1">
    <location>
        <begin position="81"/>
        <end position="112"/>
    </location>
</feature>
<evidence type="ECO:0000313" key="4">
    <source>
        <dbReference type="Proteomes" id="UP000715781"/>
    </source>
</evidence>
<keyword evidence="2" id="KW-0732">Signal</keyword>
<dbReference type="Proteomes" id="UP000715781">
    <property type="component" value="Unassembled WGS sequence"/>
</dbReference>
<feature type="chain" id="PRO_5037442103" evidence="2">
    <location>
        <begin position="32"/>
        <end position="185"/>
    </location>
</feature>
<comment type="caution">
    <text evidence="3">The sequence shown here is derived from an EMBL/GenBank/DDBJ whole genome shotgun (WGS) entry which is preliminary data.</text>
</comment>
<reference evidence="3" key="2">
    <citation type="journal article" date="2022" name="Microbiol. Resour. Announc.">
        <title>Metagenome Sequencing to Explore Phylogenomics of Terrestrial Cyanobacteria.</title>
        <authorList>
            <person name="Ward R.D."/>
            <person name="Stajich J.E."/>
            <person name="Johansen J.R."/>
            <person name="Huntemann M."/>
            <person name="Clum A."/>
            <person name="Foster B."/>
            <person name="Foster B."/>
            <person name="Roux S."/>
            <person name="Palaniappan K."/>
            <person name="Varghese N."/>
            <person name="Mukherjee S."/>
            <person name="Reddy T.B.K."/>
            <person name="Daum C."/>
            <person name="Copeland A."/>
            <person name="Chen I.A."/>
            <person name="Ivanova N.N."/>
            <person name="Kyrpides N.C."/>
            <person name="Shapiro N."/>
            <person name="Eloe-Fadrosh E.A."/>
            <person name="Pietrasiak N."/>
        </authorList>
    </citation>
    <scope>NUCLEOTIDE SEQUENCE</scope>
    <source>
        <strain evidence="3">JT2-VF2</strain>
    </source>
</reference>
<gene>
    <name evidence="3" type="ORF">KME32_20590</name>
</gene>
<feature type="region of interest" description="Disordered" evidence="1">
    <location>
        <begin position="162"/>
        <end position="185"/>
    </location>
</feature>
<reference evidence="3" key="1">
    <citation type="submission" date="2021-05" db="EMBL/GenBank/DDBJ databases">
        <authorList>
            <person name="Pietrasiak N."/>
            <person name="Ward R."/>
            <person name="Stajich J.E."/>
            <person name="Kurbessoian T."/>
        </authorList>
    </citation>
    <scope>NUCLEOTIDE SEQUENCE</scope>
    <source>
        <strain evidence="3">JT2-VF2</strain>
    </source>
</reference>
<evidence type="ECO:0000256" key="2">
    <source>
        <dbReference type="SAM" id="SignalP"/>
    </source>
</evidence>
<dbReference type="AlphaFoldDB" id="A0A951UHN2"/>
<sequence>MKRAISWLKNFRPAKILAVFLAGTFLILTQACTSKVTAQTPQPGAESPYLERHDPTKNYNLNEPQGGMNNFSDVDARAQAGEKAAEAKAKALRDNSKRNVDEKGIDSPGQYVENYRQGTPFGQRVKNLGGDIGGSTEELTEGVAKGTKRGIENIKENTQNAVQGVTKNAQQAAEDATDGVNKALK</sequence>
<evidence type="ECO:0000256" key="1">
    <source>
        <dbReference type="SAM" id="MobiDB-lite"/>
    </source>
</evidence>